<gene>
    <name evidence="7" type="ORF">F0L68_40255</name>
</gene>
<dbReference type="PANTHER" id="PTHR43712:SF2">
    <property type="entry name" value="O-METHYLTRANSFERASE CICE"/>
    <property type="match status" value="1"/>
</dbReference>
<feature type="active site" description="Proton acceptor" evidence="4">
    <location>
        <position position="257"/>
    </location>
</feature>
<evidence type="ECO:0000256" key="1">
    <source>
        <dbReference type="ARBA" id="ARBA00022603"/>
    </source>
</evidence>
<organism evidence="7 8">
    <name type="scientific">Solihabitans fulvus</name>
    <dbReference type="NCBI Taxonomy" id="1892852"/>
    <lineage>
        <taxon>Bacteria</taxon>
        <taxon>Bacillati</taxon>
        <taxon>Actinomycetota</taxon>
        <taxon>Actinomycetes</taxon>
        <taxon>Pseudonocardiales</taxon>
        <taxon>Pseudonocardiaceae</taxon>
        <taxon>Solihabitans</taxon>
    </lineage>
</organism>
<feature type="domain" description="O-methyltransferase C-terminal" evidence="5">
    <location>
        <begin position="120"/>
        <end position="330"/>
    </location>
</feature>
<dbReference type="Gene3D" id="1.10.10.10">
    <property type="entry name" value="Winged helix-like DNA-binding domain superfamily/Winged helix DNA-binding domain"/>
    <property type="match status" value="1"/>
</dbReference>
<dbReference type="CDD" id="cd02440">
    <property type="entry name" value="AdoMet_MTases"/>
    <property type="match status" value="1"/>
</dbReference>
<evidence type="ECO:0000256" key="3">
    <source>
        <dbReference type="ARBA" id="ARBA00022691"/>
    </source>
</evidence>
<dbReference type="PIRSF" id="PIRSF005739">
    <property type="entry name" value="O-mtase"/>
    <property type="match status" value="1"/>
</dbReference>
<dbReference type="PANTHER" id="PTHR43712">
    <property type="entry name" value="PUTATIVE (AFU_ORTHOLOGUE AFUA_4G14580)-RELATED"/>
    <property type="match status" value="1"/>
</dbReference>
<name>A0A5B2W9Q8_9PSEU</name>
<dbReference type="Pfam" id="PF08100">
    <property type="entry name" value="Dimerisation"/>
    <property type="match status" value="1"/>
</dbReference>
<proteinExistence type="predicted"/>
<dbReference type="InterPro" id="IPR016461">
    <property type="entry name" value="COMT-like"/>
</dbReference>
<dbReference type="AlphaFoldDB" id="A0A5B2W9Q8"/>
<keyword evidence="8" id="KW-1185">Reference proteome</keyword>
<dbReference type="Proteomes" id="UP000323454">
    <property type="component" value="Unassembled WGS sequence"/>
</dbReference>
<dbReference type="OrthoDB" id="582216at2"/>
<accession>A0A5B2W9Q8</accession>
<dbReference type="GO" id="GO:0032259">
    <property type="term" value="P:methylation"/>
    <property type="evidence" value="ECO:0007669"/>
    <property type="project" value="UniProtKB-KW"/>
</dbReference>
<sequence length="350" mass="37933">MSTESETASEQGYRDPRADILQVGLGFCAAKVVLSAVELGVFTLLGTRPLDADQLVAELGLHGRGVRDFLDSLVSLGFLDRDGGKYRNSALAATYLDENRPETYSGGLLELANVQWYETWQHLTTALRTGKPQYEGADRGAGPFEALYGNPELLEKFQRGMTGASLGSILAMAERFPWSRYHTVVDVGCSEGTLLSRVLDRHAHLTGVGFDLADVAPNFAGTVGAFALADRMSFAAGSFFTDPLPSAEVISFGHILHDWDLDTKRMLLRKAYEALPAGGAVVISESLIDDERRHNTFGLLMSLHLLLESPGGFDYTGADCLGWLAEAGFRDCRVEHLVGPESMVVGIKNA</sequence>
<dbReference type="InterPro" id="IPR029063">
    <property type="entry name" value="SAM-dependent_MTases_sf"/>
</dbReference>
<reference evidence="7 8" key="2">
    <citation type="submission" date="2019-09" db="EMBL/GenBank/DDBJ databases">
        <authorList>
            <person name="Jin C."/>
        </authorList>
    </citation>
    <scope>NUCLEOTIDE SEQUENCE [LARGE SCALE GENOMIC DNA]</scope>
    <source>
        <strain evidence="7 8">AN110305</strain>
    </source>
</reference>
<evidence type="ECO:0000256" key="4">
    <source>
        <dbReference type="PIRSR" id="PIRSR005739-1"/>
    </source>
</evidence>
<evidence type="ECO:0000256" key="2">
    <source>
        <dbReference type="ARBA" id="ARBA00022679"/>
    </source>
</evidence>
<keyword evidence="1 7" id="KW-0489">Methyltransferase</keyword>
<dbReference type="InterPro" id="IPR036388">
    <property type="entry name" value="WH-like_DNA-bd_sf"/>
</dbReference>
<dbReference type="InterPro" id="IPR012967">
    <property type="entry name" value="COMT_dimerisation"/>
</dbReference>
<dbReference type="SUPFAM" id="SSF53335">
    <property type="entry name" value="S-adenosyl-L-methionine-dependent methyltransferases"/>
    <property type="match status" value="1"/>
</dbReference>
<evidence type="ECO:0000313" key="8">
    <source>
        <dbReference type="Proteomes" id="UP000323454"/>
    </source>
</evidence>
<dbReference type="Pfam" id="PF00891">
    <property type="entry name" value="Methyltransf_2"/>
    <property type="match status" value="1"/>
</dbReference>
<dbReference type="InterPro" id="IPR036390">
    <property type="entry name" value="WH_DNA-bd_sf"/>
</dbReference>
<evidence type="ECO:0000259" key="5">
    <source>
        <dbReference type="Pfam" id="PF00891"/>
    </source>
</evidence>
<dbReference type="RefSeq" id="WP_149855187.1">
    <property type="nucleotide sequence ID" value="NZ_VUOB01000113.1"/>
</dbReference>
<reference evidence="7 8" key="1">
    <citation type="submission" date="2019-09" db="EMBL/GenBank/DDBJ databases">
        <title>Goodfellowia gen. nov., a new genus of the Pseudonocardineae related to Actinoalloteichus, containing Goodfellowia coeruleoviolacea gen. nov., comb. nov. gen. nov., comb. nov.</title>
        <authorList>
            <person name="Labeda D."/>
        </authorList>
    </citation>
    <scope>NUCLEOTIDE SEQUENCE [LARGE SCALE GENOMIC DNA]</scope>
    <source>
        <strain evidence="7 8">AN110305</strain>
    </source>
</reference>
<feature type="domain" description="O-methyltransferase dimerisation" evidence="6">
    <location>
        <begin position="25"/>
        <end position="97"/>
    </location>
</feature>
<dbReference type="GO" id="GO:0046983">
    <property type="term" value="F:protein dimerization activity"/>
    <property type="evidence" value="ECO:0007669"/>
    <property type="project" value="InterPro"/>
</dbReference>
<dbReference type="GO" id="GO:0008171">
    <property type="term" value="F:O-methyltransferase activity"/>
    <property type="evidence" value="ECO:0007669"/>
    <property type="project" value="InterPro"/>
</dbReference>
<protein>
    <submittedName>
        <fullName evidence="7">Methyltransferase</fullName>
    </submittedName>
</protein>
<keyword evidence="2 7" id="KW-0808">Transferase</keyword>
<dbReference type="PROSITE" id="PS51683">
    <property type="entry name" value="SAM_OMT_II"/>
    <property type="match status" value="1"/>
</dbReference>
<comment type="caution">
    <text evidence="7">The sequence shown here is derived from an EMBL/GenBank/DDBJ whole genome shotgun (WGS) entry which is preliminary data.</text>
</comment>
<dbReference type="SUPFAM" id="SSF46785">
    <property type="entry name" value="Winged helix' DNA-binding domain"/>
    <property type="match status" value="1"/>
</dbReference>
<dbReference type="EMBL" id="VUOB01000113">
    <property type="protein sequence ID" value="KAA2247286.1"/>
    <property type="molecule type" value="Genomic_DNA"/>
</dbReference>
<dbReference type="Gene3D" id="3.40.50.150">
    <property type="entry name" value="Vaccinia Virus protein VP39"/>
    <property type="match status" value="1"/>
</dbReference>
<evidence type="ECO:0000259" key="6">
    <source>
        <dbReference type="Pfam" id="PF08100"/>
    </source>
</evidence>
<evidence type="ECO:0000313" key="7">
    <source>
        <dbReference type="EMBL" id="KAA2247286.1"/>
    </source>
</evidence>
<dbReference type="InterPro" id="IPR001077">
    <property type="entry name" value="COMT_C"/>
</dbReference>
<keyword evidence="3" id="KW-0949">S-adenosyl-L-methionine</keyword>